<dbReference type="Proteomes" id="UP001190926">
    <property type="component" value="Unassembled WGS sequence"/>
</dbReference>
<dbReference type="InterPro" id="IPR048289">
    <property type="entry name" value="RRM2_NsCP33-like"/>
</dbReference>
<evidence type="ECO:0000256" key="2">
    <source>
        <dbReference type="PROSITE-ProRule" id="PRU00176"/>
    </source>
</evidence>
<evidence type="ECO:0000313" key="5">
    <source>
        <dbReference type="Proteomes" id="UP001190926"/>
    </source>
</evidence>
<gene>
    <name evidence="4" type="ORF">C2S53_003353</name>
</gene>
<dbReference type="InterPro" id="IPR012677">
    <property type="entry name" value="Nucleotide-bd_a/b_plait_sf"/>
</dbReference>
<dbReference type="PANTHER" id="PTHR48027">
    <property type="entry name" value="HETEROGENEOUS NUCLEAR RIBONUCLEOPROTEIN 87F-RELATED"/>
    <property type="match status" value="1"/>
</dbReference>
<dbReference type="InterPro" id="IPR035979">
    <property type="entry name" value="RBD_domain_sf"/>
</dbReference>
<evidence type="ECO:0000313" key="4">
    <source>
        <dbReference type="EMBL" id="KAH6820658.1"/>
    </source>
</evidence>
<keyword evidence="5" id="KW-1185">Reference proteome</keyword>
<reference evidence="4 5" key="1">
    <citation type="journal article" date="2021" name="Nat. Commun.">
        <title>Incipient diploidization of the medicinal plant Perilla within 10,000 years.</title>
        <authorList>
            <person name="Zhang Y."/>
            <person name="Shen Q."/>
            <person name="Leng L."/>
            <person name="Zhang D."/>
            <person name="Chen S."/>
            <person name="Shi Y."/>
            <person name="Ning Z."/>
            <person name="Chen S."/>
        </authorList>
    </citation>
    <scope>NUCLEOTIDE SEQUENCE [LARGE SCALE GENOMIC DNA]</scope>
    <source>
        <strain evidence="5">cv. PC099</strain>
    </source>
</reference>
<dbReference type="EMBL" id="SDAM02003295">
    <property type="protein sequence ID" value="KAH6820658.1"/>
    <property type="molecule type" value="Genomic_DNA"/>
</dbReference>
<dbReference type="PROSITE" id="PS50102">
    <property type="entry name" value="RRM"/>
    <property type="match status" value="1"/>
</dbReference>
<dbReference type="SUPFAM" id="SSF54928">
    <property type="entry name" value="RNA-binding domain, RBD"/>
    <property type="match status" value="1"/>
</dbReference>
<dbReference type="SMART" id="SM00360">
    <property type="entry name" value="RRM"/>
    <property type="match status" value="1"/>
</dbReference>
<evidence type="ECO:0000259" key="3">
    <source>
        <dbReference type="PROSITE" id="PS50102"/>
    </source>
</evidence>
<comment type="caution">
    <text evidence="4">The sequence shown here is derived from an EMBL/GenBank/DDBJ whole genome shotgun (WGS) entry which is preliminary data.</text>
</comment>
<dbReference type="CDD" id="cd21608">
    <property type="entry name" value="RRM2_NsCP33_like"/>
    <property type="match status" value="1"/>
</dbReference>
<organism evidence="4 5">
    <name type="scientific">Perilla frutescens var. hirtella</name>
    <name type="common">Perilla citriodora</name>
    <name type="synonym">Perilla setoyensis</name>
    <dbReference type="NCBI Taxonomy" id="608512"/>
    <lineage>
        <taxon>Eukaryota</taxon>
        <taxon>Viridiplantae</taxon>
        <taxon>Streptophyta</taxon>
        <taxon>Embryophyta</taxon>
        <taxon>Tracheophyta</taxon>
        <taxon>Spermatophyta</taxon>
        <taxon>Magnoliopsida</taxon>
        <taxon>eudicotyledons</taxon>
        <taxon>Gunneridae</taxon>
        <taxon>Pentapetalae</taxon>
        <taxon>asterids</taxon>
        <taxon>lamiids</taxon>
        <taxon>Lamiales</taxon>
        <taxon>Lamiaceae</taxon>
        <taxon>Nepetoideae</taxon>
        <taxon>Elsholtzieae</taxon>
        <taxon>Perilla</taxon>
    </lineage>
</organism>
<name>A0AAD4NYR7_PERFH</name>
<dbReference type="InterPro" id="IPR000504">
    <property type="entry name" value="RRM_dom"/>
</dbReference>
<accession>A0AAD4NYR7</accession>
<evidence type="ECO:0000256" key="1">
    <source>
        <dbReference type="ARBA" id="ARBA00022884"/>
    </source>
</evidence>
<dbReference type="AlphaFoldDB" id="A0AAD4NYR7"/>
<dbReference type="Gene3D" id="3.30.70.330">
    <property type="match status" value="1"/>
</dbReference>
<feature type="domain" description="RRM" evidence="3">
    <location>
        <begin position="95"/>
        <end position="173"/>
    </location>
</feature>
<dbReference type="GO" id="GO:0003723">
    <property type="term" value="F:RNA binding"/>
    <property type="evidence" value="ECO:0007669"/>
    <property type="project" value="UniProtKB-UniRule"/>
</dbReference>
<proteinExistence type="predicted"/>
<dbReference type="Pfam" id="PF00076">
    <property type="entry name" value="RRM_1"/>
    <property type="match status" value="1"/>
</dbReference>
<dbReference type="FunFam" id="3.30.70.330:FF:000631">
    <property type="entry name" value="Glycine-rich RNA-binding protein 3, mitochondrial"/>
    <property type="match status" value="1"/>
</dbReference>
<dbReference type="InterPro" id="IPR052462">
    <property type="entry name" value="SLIRP/GR-RBP-like"/>
</dbReference>
<keyword evidence="1 2" id="KW-0694">RNA-binding</keyword>
<protein>
    <submittedName>
        <fullName evidence="4">Glycine-rich RNA-binding protein 3</fullName>
    </submittedName>
</protein>
<sequence>MRHLSGSASAAALDTCWDPSRHGTPVGICRRNKYILIFCPTLEKIFPSFSLQVGAMAFFRKAGNVLGRAMNSHISQEIPSSSPSIFQAIRCMSSSKLFIGGLSFNTDDRSLKQAFNEYGEVSEARVIMDRETGRSRGFGFVTYSSIDEATAAIQALNEQELDGRRIRVDYANDRVRGYGGGGGFGGSYGGSNPREEY</sequence>